<dbReference type="OrthoDB" id="5396at2759"/>
<dbReference type="GO" id="GO:0019441">
    <property type="term" value="P:L-tryptophan catabolic process to kynurenine"/>
    <property type="evidence" value="ECO:0007669"/>
    <property type="project" value="InterPro"/>
</dbReference>
<sequence>MRFDPDSDQLPSRNSLPSIEGAPFGAAWFWGEEDQIGRLNLLTPQRICSSARLVTQGEVVNLNWRADLPNPAVFGRDPFQHTIKQLSDSVFDDLYNMNTQSGSQWDGFRHVGHSHNGAIVFYNNLSADEIKNSSRCGMQAWSDHGIVGRGVLLDYWDFVQKKYDPNTTHRITLSELQGCAEEQGTTFQPGDVLLIRSGWVDTYNKMDENQRTKLGSVPPNRCTFVGVEQSQEMIDFLHDNYFSAVGGDAPAFEAWPSNQPWYHHEYLLSLWGVPIGEMFDLEKLSVVCKKLGRHTFFFTSSPANVSGGVGSTPNAMAIF</sequence>
<dbReference type="InterPro" id="IPR007325">
    <property type="entry name" value="KFase/CYL"/>
</dbReference>
<dbReference type="GO" id="GO:0004061">
    <property type="term" value="F:arylformamidase activity"/>
    <property type="evidence" value="ECO:0007669"/>
    <property type="project" value="InterPro"/>
</dbReference>
<dbReference type="InterPro" id="IPR037175">
    <property type="entry name" value="KFase_sf"/>
</dbReference>
<evidence type="ECO:0000313" key="2">
    <source>
        <dbReference type="EMBL" id="RVX70494.1"/>
    </source>
</evidence>
<accession>A0A438N437</accession>
<evidence type="ECO:0000313" key="3">
    <source>
        <dbReference type="Proteomes" id="UP000288859"/>
    </source>
</evidence>
<dbReference type="Gene3D" id="3.50.30.50">
    <property type="entry name" value="Putative cyclase"/>
    <property type="match status" value="1"/>
</dbReference>
<proteinExistence type="inferred from homology"/>
<comment type="caution">
    <text evidence="2">The sequence shown here is derived from an EMBL/GenBank/DDBJ whole genome shotgun (WGS) entry which is preliminary data.</text>
</comment>
<dbReference type="Proteomes" id="UP000288859">
    <property type="component" value="Unassembled WGS sequence"/>
</dbReference>
<dbReference type="InterPro" id="IPR018247">
    <property type="entry name" value="EF_Hand_1_Ca_BS"/>
</dbReference>
<dbReference type="PROSITE" id="PS00018">
    <property type="entry name" value="EF_HAND_1"/>
    <property type="match status" value="1"/>
</dbReference>
<comment type="similarity">
    <text evidence="1">Belongs to the Cyclase 1 superfamily.</text>
</comment>
<dbReference type="VEuPathDB" id="FungiDB:PV10_04347"/>
<dbReference type="Pfam" id="PF04199">
    <property type="entry name" value="Cyclase"/>
    <property type="match status" value="1"/>
</dbReference>
<dbReference type="SUPFAM" id="SSF102198">
    <property type="entry name" value="Putative cyclase"/>
    <property type="match status" value="1"/>
</dbReference>
<organism evidence="2 3">
    <name type="scientific">Exophiala mesophila</name>
    <name type="common">Black yeast-like fungus</name>
    <dbReference type="NCBI Taxonomy" id="212818"/>
    <lineage>
        <taxon>Eukaryota</taxon>
        <taxon>Fungi</taxon>
        <taxon>Dikarya</taxon>
        <taxon>Ascomycota</taxon>
        <taxon>Pezizomycotina</taxon>
        <taxon>Eurotiomycetes</taxon>
        <taxon>Chaetothyriomycetidae</taxon>
        <taxon>Chaetothyriales</taxon>
        <taxon>Herpotrichiellaceae</taxon>
        <taxon>Exophiala</taxon>
    </lineage>
</organism>
<dbReference type="AlphaFoldDB" id="A0A438N437"/>
<dbReference type="PANTHER" id="PTHR34861">
    <property type="match status" value="1"/>
</dbReference>
<name>A0A438N437_EXOME</name>
<reference evidence="2 3" key="1">
    <citation type="submission" date="2017-03" db="EMBL/GenBank/DDBJ databases">
        <title>Genomes of endolithic fungi from Antarctica.</title>
        <authorList>
            <person name="Coleine C."/>
            <person name="Masonjones S."/>
            <person name="Stajich J.E."/>
        </authorList>
    </citation>
    <scope>NUCLEOTIDE SEQUENCE [LARGE SCALE GENOMIC DNA]</scope>
    <source>
        <strain evidence="2 3">CCFEE 6314</strain>
    </source>
</reference>
<dbReference type="PANTHER" id="PTHR34861:SF10">
    <property type="entry name" value="CYCLASE"/>
    <property type="match status" value="1"/>
</dbReference>
<evidence type="ECO:0008006" key="4">
    <source>
        <dbReference type="Google" id="ProtNLM"/>
    </source>
</evidence>
<gene>
    <name evidence="2" type="ORF">B0A52_05145</name>
</gene>
<dbReference type="EMBL" id="NAJM01000022">
    <property type="protein sequence ID" value="RVX70494.1"/>
    <property type="molecule type" value="Genomic_DNA"/>
</dbReference>
<evidence type="ECO:0000256" key="1">
    <source>
        <dbReference type="ARBA" id="ARBA00007865"/>
    </source>
</evidence>
<protein>
    <recommendedName>
        <fullName evidence="4">Cyclase</fullName>
    </recommendedName>
</protein>